<proteinExistence type="predicted"/>
<comment type="caution">
    <text evidence="2">The sequence shown here is derived from an EMBL/GenBank/DDBJ whole genome shotgun (WGS) entry which is preliminary data.</text>
</comment>
<accession>A0A1V9Z161</accession>
<dbReference type="EMBL" id="JNBS01002389">
    <property type="protein sequence ID" value="OQR91758.1"/>
    <property type="molecule type" value="Genomic_DNA"/>
</dbReference>
<feature type="compositionally biased region" description="Polar residues" evidence="1">
    <location>
        <begin position="41"/>
        <end position="52"/>
    </location>
</feature>
<evidence type="ECO:0000256" key="1">
    <source>
        <dbReference type="SAM" id="MobiDB-lite"/>
    </source>
</evidence>
<organism evidence="2 3">
    <name type="scientific">Thraustotheca clavata</name>
    <dbReference type="NCBI Taxonomy" id="74557"/>
    <lineage>
        <taxon>Eukaryota</taxon>
        <taxon>Sar</taxon>
        <taxon>Stramenopiles</taxon>
        <taxon>Oomycota</taxon>
        <taxon>Saprolegniomycetes</taxon>
        <taxon>Saprolegniales</taxon>
        <taxon>Achlyaceae</taxon>
        <taxon>Thraustotheca</taxon>
    </lineage>
</organism>
<sequence>MTLLVRVNCEFYLSKLLIVFSVPKVQSPWKYHEKPVASKPIDSTTANAQSDTDSPKSPGRLAPLGYQPSPITSAYIPINPSYRRRKALAVSPLSDAAKASLTDISNNHVKSEPFLAHLAPILGDQVEDIFAHVQAIHRAHVAKMKMERKKESCVFPFNELAAVKPELLEQRHASWVEQREQRTSDCQINRQRRYEEFMDHVQAHTTEYRQWMREVAAARAAHQASIQRILTPFFTSVFMQKCLILVQEHRLQEKTSHRLMHFARKWRKYARIQANYASAAFVLRHWLVESVKVKTIARKVFYGLGVFMTKVTLVQTYWRRKVAIRLVNRLRLIKMWDVFELTEPPKPKIIEPEPPKKIDKRMRKKSQKTKSFTEKIEVKTKPYPTLHFPYPKFDESVRMTVIEEVLLEYEQCKREKFRELEEDLFPTLVETLQGIYHDKPRSYVRKIAFQHLLLGSVFTWLKGIPDLVDEATINNYSSLCVSSTDMLCVFHRANKIINHAAYINVEEAANPIFFSTRTI</sequence>
<name>A0A1V9Z161_9STRA</name>
<dbReference type="OrthoDB" id="71176at2759"/>
<feature type="region of interest" description="Disordered" evidence="1">
    <location>
        <begin position="40"/>
        <end position="66"/>
    </location>
</feature>
<evidence type="ECO:0000313" key="2">
    <source>
        <dbReference type="EMBL" id="OQR91758.1"/>
    </source>
</evidence>
<dbReference type="Proteomes" id="UP000243217">
    <property type="component" value="Unassembled WGS sequence"/>
</dbReference>
<gene>
    <name evidence="2" type="ORF">THRCLA_22437</name>
</gene>
<dbReference type="AlphaFoldDB" id="A0A1V9Z161"/>
<reference evidence="2 3" key="1">
    <citation type="journal article" date="2014" name="Genome Biol. Evol.">
        <title>The secreted proteins of Achlya hypogyna and Thraustotheca clavata identify the ancestral oomycete secretome and reveal gene acquisitions by horizontal gene transfer.</title>
        <authorList>
            <person name="Misner I."/>
            <person name="Blouin N."/>
            <person name="Leonard G."/>
            <person name="Richards T.A."/>
            <person name="Lane C.E."/>
        </authorList>
    </citation>
    <scope>NUCLEOTIDE SEQUENCE [LARGE SCALE GENOMIC DNA]</scope>
    <source>
        <strain evidence="2 3">ATCC 34112</strain>
    </source>
</reference>
<evidence type="ECO:0000313" key="3">
    <source>
        <dbReference type="Proteomes" id="UP000243217"/>
    </source>
</evidence>
<protein>
    <submittedName>
        <fullName evidence="2">Uncharacterized protein</fullName>
    </submittedName>
</protein>
<keyword evidence="3" id="KW-1185">Reference proteome</keyword>